<dbReference type="InterPro" id="IPR001763">
    <property type="entry name" value="Rhodanese-like_dom"/>
</dbReference>
<evidence type="ECO:0000313" key="5">
    <source>
        <dbReference type="Proteomes" id="UP000256373"/>
    </source>
</evidence>
<dbReference type="InterPro" id="IPR036873">
    <property type="entry name" value="Rhodanese-like_dom_sf"/>
</dbReference>
<keyword evidence="1 4" id="KW-0808">Transferase</keyword>
<organism evidence="4 5">
    <name type="scientific">Dyadobacter luteus</name>
    <dbReference type="NCBI Taxonomy" id="2259619"/>
    <lineage>
        <taxon>Bacteria</taxon>
        <taxon>Pseudomonadati</taxon>
        <taxon>Bacteroidota</taxon>
        <taxon>Cytophagia</taxon>
        <taxon>Cytophagales</taxon>
        <taxon>Spirosomataceae</taxon>
        <taxon>Dyadobacter</taxon>
    </lineage>
</organism>
<dbReference type="PANTHER" id="PTHR11364:SF27">
    <property type="entry name" value="SULFURTRANSFERASE"/>
    <property type="match status" value="1"/>
</dbReference>
<comment type="caution">
    <text evidence="4">The sequence shown here is derived from an EMBL/GenBank/DDBJ whole genome shotgun (WGS) entry which is preliminary data.</text>
</comment>
<dbReference type="RefSeq" id="WP_115833689.1">
    <property type="nucleotide sequence ID" value="NZ_QNUL01000031.1"/>
</dbReference>
<dbReference type="Proteomes" id="UP000256373">
    <property type="component" value="Unassembled WGS sequence"/>
</dbReference>
<dbReference type="EMBL" id="QNUL01000031">
    <property type="protein sequence ID" value="REA57075.1"/>
    <property type="molecule type" value="Genomic_DNA"/>
</dbReference>
<dbReference type="CDD" id="cd01448">
    <property type="entry name" value="TST_Repeat_1"/>
    <property type="match status" value="1"/>
</dbReference>
<protein>
    <submittedName>
        <fullName evidence="4">Sulfurtransferase</fullName>
    </submittedName>
</protein>
<dbReference type="SMART" id="SM00450">
    <property type="entry name" value="RHOD"/>
    <property type="match status" value="2"/>
</dbReference>
<dbReference type="OrthoDB" id="9770030at2"/>
<sequence>MGILSVADFQKLASDGNNVIILDARGGADAHERFKAGHIKYARYVDLETELSHKTDNAANGGRHPLSSPTEFSQFLSEKGITPSSKVVIYDDKNGGNAAARLWWMLTSAGHQQTYVLDGGLQAAVAEGVEIETGEEATVGKSIYTFDSWLKPTVDIDDVARATADDQFLVIDVRENYRFRGESEPIDLVAGHIPGAVNVPYLSNLDEHGKFLSAEVLREKYSDVVGNREVKNIFVHCGSGVTACHTLLALSEAGFGDASLYVGSWSEWSRNDRPVGLGDK</sequence>
<dbReference type="AlphaFoldDB" id="A0A3D8Y4E7"/>
<feature type="domain" description="Rhodanese" evidence="3">
    <location>
        <begin position="15"/>
        <end position="133"/>
    </location>
</feature>
<dbReference type="GO" id="GO:0004792">
    <property type="term" value="F:thiosulfate-cyanide sulfurtransferase activity"/>
    <property type="evidence" value="ECO:0007669"/>
    <property type="project" value="TreeGrafter"/>
</dbReference>
<evidence type="ECO:0000259" key="3">
    <source>
        <dbReference type="PROSITE" id="PS50206"/>
    </source>
</evidence>
<evidence type="ECO:0000313" key="4">
    <source>
        <dbReference type="EMBL" id="REA57075.1"/>
    </source>
</evidence>
<dbReference type="Pfam" id="PF00581">
    <property type="entry name" value="Rhodanese"/>
    <property type="match status" value="2"/>
</dbReference>
<reference evidence="4 5" key="1">
    <citation type="submission" date="2018-07" db="EMBL/GenBank/DDBJ databases">
        <title>Dyadobacter roseus sp. nov., isolated from rose rhizosphere soil.</title>
        <authorList>
            <person name="Chen L."/>
        </authorList>
    </citation>
    <scope>NUCLEOTIDE SEQUENCE [LARGE SCALE GENOMIC DNA]</scope>
    <source>
        <strain evidence="4 5">RS19</strain>
    </source>
</reference>
<gene>
    <name evidence="4" type="ORF">DSL64_25005</name>
</gene>
<accession>A0A3D8Y4E7</accession>
<dbReference type="SUPFAM" id="SSF52821">
    <property type="entry name" value="Rhodanese/Cell cycle control phosphatase"/>
    <property type="match status" value="2"/>
</dbReference>
<evidence type="ECO:0000256" key="1">
    <source>
        <dbReference type="ARBA" id="ARBA00022679"/>
    </source>
</evidence>
<dbReference type="InterPro" id="IPR045078">
    <property type="entry name" value="TST/MPST-like"/>
</dbReference>
<dbReference type="PANTHER" id="PTHR11364">
    <property type="entry name" value="THIOSULFATE SULFERTANSFERASE"/>
    <property type="match status" value="1"/>
</dbReference>
<dbReference type="CDD" id="cd01449">
    <property type="entry name" value="TST_Repeat_2"/>
    <property type="match status" value="1"/>
</dbReference>
<dbReference type="Gene3D" id="3.40.250.10">
    <property type="entry name" value="Rhodanese-like domain"/>
    <property type="match status" value="2"/>
</dbReference>
<name>A0A3D8Y4E7_9BACT</name>
<feature type="domain" description="Rhodanese" evidence="3">
    <location>
        <begin position="164"/>
        <end position="277"/>
    </location>
</feature>
<keyword evidence="5" id="KW-1185">Reference proteome</keyword>
<proteinExistence type="predicted"/>
<evidence type="ECO:0000256" key="2">
    <source>
        <dbReference type="ARBA" id="ARBA00022737"/>
    </source>
</evidence>
<dbReference type="PROSITE" id="PS50206">
    <property type="entry name" value="RHODANESE_3"/>
    <property type="match status" value="2"/>
</dbReference>
<keyword evidence="2" id="KW-0677">Repeat</keyword>